<dbReference type="InterPro" id="IPR028994">
    <property type="entry name" value="Integrin_alpha_N"/>
</dbReference>
<reference evidence="1 2" key="1">
    <citation type="journal article" date="2014" name="Antimicrob. Agents Chemother.">
        <title>Triclosan can select for an AdeIJK-overexpressing mutant of Acinetobacter baumannii ATCC 17978 that displays reduced susceptibility to multiple antibiotics.</title>
        <authorList>
            <person name="Fernando D.M."/>
            <person name="Xu W."/>
            <person name="Loewen P.C."/>
            <person name="Zhanel G.G."/>
            <person name="Kumar A."/>
        </authorList>
    </citation>
    <scope>NUCLEOTIDE SEQUENCE [LARGE SCALE GENOMIC DNA]</scope>
    <source>
        <strain evidence="1 2">ATCC 17978</strain>
    </source>
</reference>
<dbReference type="SUPFAM" id="SSF69318">
    <property type="entry name" value="Integrin alpha N-terminal domain"/>
    <property type="match status" value="1"/>
</dbReference>
<evidence type="ECO:0000313" key="2">
    <source>
        <dbReference type="Proteomes" id="UP000072389"/>
    </source>
</evidence>
<dbReference type="EMBL" id="CP018664">
    <property type="protein sequence ID" value="APP29684.1"/>
    <property type="molecule type" value="Genomic_DNA"/>
</dbReference>
<sequence length="201" mass="23265">MNNFWTIFFTITGWIIGLVSIFYAYFSGKKSDEKFSNVLNKLAAQPIELLSILSSPNENKVVELYDFQNRVNEPYVLSKFDIDNDGEDEIFIQSGAGPYSCKLEIYNYIQDPDEPTLQLMDTIVVSTTAGYIFNDIDNDGILEIITNDNSIKANKPYVQGFRDRVIFKFIDKKIQEISRLELYTEEEMESMLESFEKENFS</sequence>
<protein>
    <submittedName>
        <fullName evidence="1">Uncharacterized protein</fullName>
    </submittedName>
</protein>
<dbReference type="RefSeq" id="WP_001058974.1">
    <property type="nucleotide sequence ID" value="NZ_AP022238.1"/>
</dbReference>
<dbReference type="AlphaFoldDB" id="A0A1E3MDP6"/>
<name>A0A1E3MDP6_ACIBA</name>
<dbReference type="Proteomes" id="UP000072389">
    <property type="component" value="Chromosome"/>
</dbReference>
<evidence type="ECO:0000313" key="1">
    <source>
        <dbReference type="EMBL" id="APP29684.1"/>
    </source>
</evidence>
<accession>A0A1E3MDP6</accession>
<gene>
    <name evidence="1" type="ORF">AUO97_02160</name>
</gene>
<proteinExistence type="predicted"/>
<organism evidence="1 2">
    <name type="scientific">Acinetobacter baumannii</name>
    <dbReference type="NCBI Taxonomy" id="470"/>
    <lineage>
        <taxon>Bacteria</taxon>
        <taxon>Pseudomonadati</taxon>
        <taxon>Pseudomonadota</taxon>
        <taxon>Gammaproteobacteria</taxon>
        <taxon>Moraxellales</taxon>
        <taxon>Moraxellaceae</taxon>
        <taxon>Acinetobacter</taxon>
        <taxon>Acinetobacter calcoaceticus/baumannii complex</taxon>
    </lineage>
</organism>